<dbReference type="InterPro" id="IPR012415">
    <property type="entry name" value="Restrct_endonuc_II_Cfr10I"/>
</dbReference>
<dbReference type="AlphaFoldDB" id="Q79SA1"/>
<dbReference type="EMBL" id="AY046876">
    <property type="protein sequence ID" value="AAL03946.1"/>
    <property type="molecule type" value="Genomic_DNA"/>
</dbReference>
<dbReference type="GO" id="GO:0009036">
    <property type="term" value="F:type II site-specific deoxyribonuclease activity"/>
    <property type="evidence" value="ECO:0007669"/>
    <property type="project" value="UniProtKB-EC"/>
</dbReference>
<dbReference type="EC" id="3.1.21.4" evidence="1"/>
<keyword evidence="1" id="KW-0255">Endonuclease</keyword>
<sequence>MDIISKSGEGNKYTINSAIAFVAYASHIDINTTEFSKVLSGLRDFINDEAIRLGGKISDGSFNKCNGDWYEWLIGIRAIEFFLESETNFIVVKMPNATSFDVMSIYKSCLSEFIYDLRSKLSLNNVNLITSNPDFSIIDIRGRREELKSMLKDISFSNISLSTISEIDNLYKNFIDYAELEHIKSFLSVKTTFRPDRRLQLAHEGSLMKALYTHLQTRTWTINPTGIRYYAAATSIGNADVIGLKTVATHSITDVKSLPQSAVDEIFKINSVLDVDSCLSHILSS</sequence>
<dbReference type="SMR" id="Q79SA1"/>
<evidence type="ECO:0000313" key="1">
    <source>
        <dbReference type="EMBL" id="AAL03946.1"/>
    </source>
</evidence>
<dbReference type="Pfam" id="PF07832">
    <property type="entry name" value="Bse634I"/>
    <property type="match status" value="1"/>
</dbReference>
<protein>
    <submittedName>
        <fullName evidence="1">Endonuclease Cfr10IR</fullName>
        <ecNumber evidence="1">3.1.21.4</ecNumber>
    </submittedName>
</protein>
<dbReference type="REBASE" id="655">
    <property type="entry name" value="Cfr10I"/>
</dbReference>
<keyword evidence="1" id="KW-0540">Nuclease</keyword>
<proteinExistence type="predicted"/>
<organism evidence="1">
    <name type="scientific">Citrobacter freundii</name>
    <dbReference type="NCBI Taxonomy" id="546"/>
    <lineage>
        <taxon>Bacteria</taxon>
        <taxon>Pseudomonadati</taxon>
        <taxon>Pseudomonadota</taxon>
        <taxon>Gammaproteobacteria</taxon>
        <taxon>Enterobacterales</taxon>
        <taxon>Enterobacteriaceae</taxon>
        <taxon>Citrobacter</taxon>
        <taxon>Citrobacter freundii complex</taxon>
    </lineage>
</organism>
<dbReference type="CDD" id="cd22314">
    <property type="entry name" value="Bse634I-like"/>
    <property type="match status" value="1"/>
</dbReference>
<name>Q79SA1_CITFR</name>
<reference evidence="1" key="2">
    <citation type="journal article" date="2002" name="Nucleic Acids Res.">
        <title>Crystal structure of the Bse634I restriction endonuclease: comparison of two enzymes recognizing the same DNA sequence.</title>
        <authorList>
            <person name="Grazulis S."/>
            <person name="Deibert M."/>
            <person name="Rimseliene R."/>
            <person name="Skirgaila R."/>
            <person name="Sasnauskas G."/>
            <person name="Lagunavicius A."/>
            <person name="Repin V."/>
            <person name="Urbanke C."/>
            <person name="Huber R."/>
            <person name="Siksnys V."/>
        </authorList>
    </citation>
    <scope>NUCLEOTIDE SEQUENCE</scope>
</reference>
<keyword evidence="1" id="KW-0378">Hydrolase</keyword>
<dbReference type="SUPFAM" id="SSF52980">
    <property type="entry name" value="Restriction endonuclease-like"/>
    <property type="match status" value="1"/>
</dbReference>
<accession>Q79SA1</accession>
<dbReference type="InterPro" id="IPR011335">
    <property type="entry name" value="Restrct_endonuc-II-like"/>
</dbReference>
<reference evidence="1" key="1">
    <citation type="submission" date="2001-07" db="EMBL/GenBank/DDBJ databases">
        <authorList>
            <person name="Pavilionis P."/>
            <person name="Vaisvila R."/>
            <person name="Menkevicius S."/>
            <person name="Lagunavicius A."/>
            <person name="Siksnys V."/>
            <person name="Butkus V."/>
            <person name="Janulaitis A."/>
        </authorList>
    </citation>
    <scope>NUCLEOTIDE SEQUENCE</scope>
</reference>
<dbReference type="Gene3D" id="3.40.91.10">
    <property type="match status" value="1"/>
</dbReference>
<gene>
    <name evidence="1" type="primary">cfr10IR</name>
</gene>